<dbReference type="eggNOG" id="COG0031">
    <property type="taxonomic scope" value="Bacteria"/>
</dbReference>
<comment type="similarity">
    <text evidence="3 12">Belongs to the cysteine synthase/cystathionine beta-synthase family.</text>
</comment>
<feature type="binding site" evidence="10">
    <location>
        <position position="91"/>
    </location>
    <ligand>
        <name>pyridoxal 5'-phosphate</name>
        <dbReference type="ChEBI" id="CHEBI:597326"/>
    </ligand>
</feature>
<comment type="catalytic activity">
    <reaction evidence="9 12">
        <text>O-acetyl-L-serine + hydrogen sulfide = L-cysteine + acetate</text>
        <dbReference type="Rhea" id="RHEA:14829"/>
        <dbReference type="ChEBI" id="CHEBI:29919"/>
        <dbReference type="ChEBI" id="CHEBI:30089"/>
        <dbReference type="ChEBI" id="CHEBI:35235"/>
        <dbReference type="ChEBI" id="CHEBI:58340"/>
        <dbReference type="EC" id="2.5.1.47"/>
    </reaction>
</comment>
<evidence type="ECO:0000256" key="4">
    <source>
        <dbReference type="ARBA" id="ARBA00012681"/>
    </source>
</evidence>
<dbReference type="FunFam" id="3.40.50.1100:FF:000067">
    <property type="entry name" value="Cysteine synthase"/>
    <property type="match status" value="1"/>
</dbReference>
<dbReference type="EC" id="2.5.1.47" evidence="4 12"/>
<keyword evidence="7 10" id="KW-0663">Pyridoxal phosphate</keyword>
<dbReference type="AlphaFoldDB" id="K6YWN9"/>
<evidence type="ECO:0000256" key="7">
    <source>
        <dbReference type="ARBA" id="ARBA00022898"/>
    </source>
</evidence>
<proteinExistence type="inferred from homology"/>
<evidence type="ECO:0000256" key="3">
    <source>
        <dbReference type="ARBA" id="ARBA00007103"/>
    </source>
</evidence>
<dbReference type="Pfam" id="PF00291">
    <property type="entry name" value="PALP"/>
    <property type="match status" value="1"/>
</dbReference>
<accession>K6YWN9</accession>
<feature type="binding site" evidence="10">
    <location>
        <begin position="195"/>
        <end position="199"/>
    </location>
    <ligand>
        <name>pyridoxal 5'-phosphate</name>
        <dbReference type="ChEBI" id="CHEBI:597326"/>
    </ligand>
</feature>
<sequence>MLARQHPISSDILTSEKIHTDITQTIGNTPLVRLSRIIENYQLDCDLVAKVEYFNPAGSVKDRPALAMIDALMASDNFNQDTHIIEATSGNNGVACAWICAIRKIPLTIVIPEHMSIERRKLIRLYGAEVITTPKELGTKGAIDHAAMLVAQRKNAVSLNQFSNQANVDTHFNTTAQELWRDSGGHIDVFVAGVGTGGTITGIAKALKTLNPNIQIVAVEPSACPVLSAGKSGVHKIQGLSSGHIPDILDVKLIDQIETVTDDDAVEHARMLAKSEGIPVGISSGAAVCAAIRLAQQPNYKGKRIVTLFADTAERYFSTDLFSEYE</sequence>
<dbReference type="Proteomes" id="UP000006334">
    <property type="component" value="Unassembled WGS sequence"/>
</dbReference>
<comment type="pathway">
    <text evidence="2">Amino-acid biosynthesis; L-cysteine biosynthesis; L-cysteine from L-serine: step 2/2.</text>
</comment>
<dbReference type="InterPro" id="IPR050214">
    <property type="entry name" value="Cys_Synth/Cystath_Beta-Synth"/>
</dbReference>
<dbReference type="UniPathway" id="UPA00136">
    <property type="reaction ID" value="UER00200"/>
</dbReference>
<dbReference type="PANTHER" id="PTHR10314">
    <property type="entry name" value="CYSTATHIONINE BETA-SYNTHASE"/>
    <property type="match status" value="1"/>
</dbReference>
<dbReference type="NCBIfam" id="TIGR01136">
    <property type="entry name" value="cysKM"/>
    <property type="match status" value="1"/>
</dbReference>
<organism evidence="14 15">
    <name type="scientific">Aliiglaciecola lipolytica E3</name>
    <dbReference type="NCBI Taxonomy" id="1127673"/>
    <lineage>
        <taxon>Bacteria</taxon>
        <taxon>Pseudomonadati</taxon>
        <taxon>Pseudomonadota</taxon>
        <taxon>Gammaproteobacteria</taxon>
        <taxon>Alteromonadales</taxon>
        <taxon>Alteromonadaceae</taxon>
        <taxon>Aliiglaciecola</taxon>
    </lineage>
</organism>
<keyword evidence="15" id="KW-1185">Reference proteome</keyword>
<keyword evidence="8 12" id="KW-0198">Cysteine biosynthesis</keyword>
<dbReference type="GO" id="GO:0004124">
    <property type="term" value="F:cysteine synthase activity"/>
    <property type="evidence" value="ECO:0007669"/>
    <property type="project" value="UniProtKB-UniRule"/>
</dbReference>
<dbReference type="GO" id="GO:0005737">
    <property type="term" value="C:cytoplasm"/>
    <property type="evidence" value="ECO:0007669"/>
    <property type="project" value="UniProtKB-ARBA"/>
</dbReference>
<dbReference type="PROSITE" id="PS00901">
    <property type="entry name" value="CYS_SYNTHASE"/>
    <property type="match status" value="1"/>
</dbReference>
<comment type="caution">
    <text evidence="14">The sequence shown here is derived from an EMBL/GenBank/DDBJ whole genome shotgun (WGS) entry which is preliminary data.</text>
</comment>
<dbReference type="STRING" id="1127673.GLIP_3039"/>
<comment type="cofactor">
    <cofactor evidence="1 10 12">
        <name>pyridoxal 5'-phosphate</name>
        <dbReference type="ChEBI" id="CHEBI:597326"/>
    </cofactor>
</comment>
<keyword evidence="6 12" id="KW-0808">Transferase</keyword>
<evidence type="ECO:0000256" key="5">
    <source>
        <dbReference type="ARBA" id="ARBA00022605"/>
    </source>
</evidence>
<evidence type="ECO:0000313" key="15">
    <source>
        <dbReference type="Proteomes" id="UP000006334"/>
    </source>
</evidence>
<dbReference type="InterPro" id="IPR001926">
    <property type="entry name" value="TrpB-like_PALP"/>
</dbReference>
<dbReference type="CDD" id="cd01561">
    <property type="entry name" value="CBS_like"/>
    <property type="match status" value="1"/>
</dbReference>
<evidence type="ECO:0000256" key="12">
    <source>
        <dbReference type="RuleBase" id="RU003985"/>
    </source>
</evidence>
<feature type="modified residue" description="N6-(pyridoxal phosphate)lysine" evidence="11">
    <location>
        <position position="61"/>
    </location>
</feature>
<evidence type="ECO:0000256" key="8">
    <source>
        <dbReference type="ARBA" id="ARBA00023192"/>
    </source>
</evidence>
<dbReference type="InterPro" id="IPR005856">
    <property type="entry name" value="Cys_synth"/>
</dbReference>
<evidence type="ECO:0000313" key="14">
    <source>
        <dbReference type="EMBL" id="GAC15660.1"/>
    </source>
</evidence>
<dbReference type="OrthoDB" id="9805733at2"/>
<keyword evidence="5 12" id="KW-0028">Amino-acid biosynthesis</keyword>
<dbReference type="Gene3D" id="3.40.50.1100">
    <property type="match status" value="2"/>
</dbReference>
<protein>
    <recommendedName>
        <fullName evidence="4 12">Cysteine synthase</fullName>
        <ecNumber evidence="4 12">2.5.1.47</ecNumber>
    </recommendedName>
</protein>
<gene>
    <name evidence="14" type="primary">cysK</name>
    <name evidence="14" type="ORF">GLIP_3039</name>
</gene>
<feature type="domain" description="Tryptophan synthase beta chain-like PALP" evidence="13">
    <location>
        <begin position="22"/>
        <end position="311"/>
    </location>
</feature>
<dbReference type="EMBL" id="BAEN01000059">
    <property type="protein sequence ID" value="GAC15660.1"/>
    <property type="molecule type" value="Genomic_DNA"/>
</dbReference>
<evidence type="ECO:0000259" key="13">
    <source>
        <dbReference type="Pfam" id="PF00291"/>
    </source>
</evidence>
<dbReference type="RefSeq" id="WP_008845465.1">
    <property type="nucleotide sequence ID" value="NZ_BAEN01000059.1"/>
</dbReference>
<feature type="binding site" evidence="10">
    <location>
        <position position="283"/>
    </location>
    <ligand>
        <name>pyridoxal 5'-phosphate</name>
        <dbReference type="ChEBI" id="CHEBI:597326"/>
    </ligand>
</feature>
<dbReference type="InterPro" id="IPR036052">
    <property type="entry name" value="TrpB-like_PALP_sf"/>
</dbReference>
<evidence type="ECO:0000256" key="9">
    <source>
        <dbReference type="ARBA" id="ARBA00047931"/>
    </source>
</evidence>
<name>K6YWN9_9ALTE</name>
<dbReference type="NCBIfam" id="TIGR01139">
    <property type="entry name" value="cysK"/>
    <property type="match status" value="1"/>
</dbReference>
<evidence type="ECO:0000256" key="1">
    <source>
        <dbReference type="ARBA" id="ARBA00001933"/>
    </source>
</evidence>
<dbReference type="SUPFAM" id="SSF53686">
    <property type="entry name" value="Tryptophan synthase beta subunit-like PLP-dependent enzymes"/>
    <property type="match status" value="1"/>
</dbReference>
<dbReference type="InterPro" id="IPR001216">
    <property type="entry name" value="P-phosphate_BS"/>
</dbReference>
<evidence type="ECO:0000256" key="6">
    <source>
        <dbReference type="ARBA" id="ARBA00022679"/>
    </source>
</evidence>
<dbReference type="GO" id="GO:0006535">
    <property type="term" value="P:cysteine biosynthetic process from serine"/>
    <property type="evidence" value="ECO:0007669"/>
    <property type="project" value="UniProtKB-UniRule"/>
</dbReference>
<evidence type="ECO:0000256" key="10">
    <source>
        <dbReference type="PIRSR" id="PIRSR605856-50"/>
    </source>
</evidence>
<dbReference type="InterPro" id="IPR005859">
    <property type="entry name" value="CysK"/>
</dbReference>
<reference evidence="14 15" key="1">
    <citation type="journal article" date="2017" name="Antonie Van Leeuwenhoek">
        <title>Rhizobium rhizosphaerae sp. nov., a novel species isolated from rice rhizosphere.</title>
        <authorList>
            <person name="Zhao J.J."/>
            <person name="Zhang J."/>
            <person name="Zhang R.J."/>
            <person name="Zhang C.W."/>
            <person name="Yin H.Q."/>
            <person name="Zhang X.X."/>
        </authorList>
    </citation>
    <scope>NUCLEOTIDE SEQUENCE [LARGE SCALE GENOMIC DNA]</scope>
    <source>
        <strain evidence="14 15">E3</strain>
    </source>
</reference>
<evidence type="ECO:0000256" key="2">
    <source>
        <dbReference type="ARBA" id="ARBA00004962"/>
    </source>
</evidence>
<evidence type="ECO:0000256" key="11">
    <source>
        <dbReference type="PIRSR" id="PIRSR605856-51"/>
    </source>
</evidence>